<accession>A0A7K3WLH8</accession>
<comment type="caution">
    <text evidence="3">The sequence shown here is derived from an EMBL/GenBank/DDBJ whole genome shotgun (WGS) entry which is preliminary data.</text>
</comment>
<proteinExistence type="predicted"/>
<evidence type="ECO:0000256" key="2">
    <source>
        <dbReference type="SAM" id="SignalP"/>
    </source>
</evidence>
<dbReference type="EMBL" id="JAAGVY010000003">
    <property type="protein sequence ID" value="NEN22506.1"/>
    <property type="molecule type" value="Genomic_DNA"/>
</dbReference>
<evidence type="ECO:0000313" key="4">
    <source>
        <dbReference type="Proteomes" id="UP000486602"/>
    </source>
</evidence>
<keyword evidence="2" id="KW-0732">Signal</keyword>
<dbReference type="RefSeq" id="WP_163283231.1">
    <property type="nucleotide sequence ID" value="NZ_JAAGVY010000003.1"/>
</dbReference>
<protein>
    <recommendedName>
        <fullName evidence="5">Periplasmic heavy metal sensor</fullName>
    </recommendedName>
</protein>
<gene>
    <name evidence="3" type="ORF">G3O08_03185</name>
</gene>
<evidence type="ECO:0000256" key="1">
    <source>
        <dbReference type="SAM" id="Coils"/>
    </source>
</evidence>
<reference evidence="3 4" key="1">
    <citation type="submission" date="2020-02" db="EMBL/GenBank/DDBJ databases">
        <title>Out from the shadows clarifying the taxonomy of the family Cryomorphaceae and related taxa by utilizing the GTDB taxonomic framework.</title>
        <authorList>
            <person name="Bowman J.P."/>
        </authorList>
    </citation>
    <scope>NUCLEOTIDE SEQUENCE [LARGE SCALE GENOMIC DNA]</scope>
    <source>
        <strain evidence="3 4">QSSC 1-22</strain>
    </source>
</reference>
<feature type="chain" id="PRO_5029844747" description="Periplasmic heavy metal sensor" evidence="2">
    <location>
        <begin position="22"/>
        <end position="124"/>
    </location>
</feature>
<feature type="coiled-coil region" evidence="1">
    <location>
        <begin position="59"/>
        <end position="86"/>
    </location>
</feature>
<keyword evidence="4" id="KW-1185">Reference proteome</keyword>
<evidence type="ECO:0000313" key="3">
    <source>
        <dbReference type="EMBL" id="NEN22506.1"/>
    </source>
</evidence>
<sequence>MMNLKITLMVAMLATAGIATAQTSSEKYQTKAELQEQMSLIANGLKLAPARVGELGQIMEDKRLQKENLLREIDQIKLQMTTLELTAQKQIQGMLSTEEWAKYQKEIKPQLDEKLEKRMEKIED</sequence>
<evidence type="ECO:0008006" key="5">
    <source>
        <dbReference type="Google" id="ProtNLM"/>
    </source>
</evidence>
<dbReference type="AlphaFoldDB" id="A0A7K3WLH8"/>
<feature type="signal peptide" evidence="2">
    <location>
        <begin position="1"/>
        <end position="21"/>
    </location>
</feature>
<dbReference type="Proteomes" id="UP000486602">
    <property type="component" value="Unassembled WGS sequence"/>
</dbReference>
<keyword evidence="1" id="KW-0175">Coiled coil</keyword>
<organism evidence="3 4">
    <name type="scientific">Cryomorpha ignava</name>
    <dbReference type="NCBI Taxonomy" id="101383"/>
    <lineage>
        <taxon>Bacteria</taxon>
        <taxon>Pseudomonadati</taxon>
        <taxon>Bacteroidota</taxon>
        <taxon>Flavobacteriia</taxon>
        <taxon>Flavobacteriales</taxon>
        <taxon>Cryomorphaceae</taxon>
        <taxon>Cryomorpha</taxon>
    </lineage>
</organism>
<name>A0A7K3WLH8_9FLAO</name>